<comment type="caution">
    <text evidence="2">The sequence shown here is derived from an EMBL/GenBank/DDBJ whole genome shotgun (WGS) entry which is preliminary data.</text>
</comment>
<protein>
    <submittedName>
        <fullName evidence="2">SET domain-containing protein 5</fullName>
    </submittedName>
</protein>
<dbReference type="InterPro" id="IPR053185">
    <property type="entry name" value="SET_domain_protein"/>
</dbReference>
<accession>A0ABR0SN55</accession>
<dbReference type="CDD" id="cd20071">
    <property type="entry name" value="SET_SMYD"/>
    <property type="match status" value="1"/>
</dbReference>
<dbReference type="EMBL" id="JAVFKD010000012">
    <property type="protein sequence ID" value="KAK5993499.1"/>
    <property type="molecule type" value="Genomic_DNA"/>
</dbReference>
<evidence type="ECO:0000259" key="1">
    <source>
        <dbReference type="PROSITE" id="PS50280"/>
    </source>
</evidence>
<dbReference type="PANTHER" id="PTHR47332:SF4">
    <property type="entry name" value="SET DOMAIN-CONTAINING PROTEIN 5"/>
    <property type="match status" value="1"/>
</dbReference>
<sequence length="352" mass="39725">MESKFEITTSCNNTANKAEETHEISSSPSKELVKSVGRPFVIREIVGKGRGLVATTKIDKGTRILSEAPIFTVPRNNPDIEALERIVENKVKCLNEDQQRTFFDLTNIYGNVHSQSLGISRTNVLPLGSKANCGGLFLETSRINHSCRHNAQNTWNENLQRLTIHALRDIEEGQEITITYLASTSTYAERHHFLKEKFGFDCKCELCSLPQAEKKCSDARLSKLQVLDSLIGALLWDDSEPEQALHLLHMMLGLFNEEGIWDGTIARAYNDAYEIAIQNGDEPRAAIFAERAYDVRRLIEGDDSSVTMKMKRAVETLPTHTPQGMDEAEFENWLWMLSETSEDSDYIGSDDY</sequence>
<keyword evidence="3" id="KW-1185">Reference proteome</keyword>
<evidence type="ECO:0000313" key="2">
    <source>
        <dbReference type="EMBL" id="KAK5993499.1"/>
    </source>
</evidence>
<dbReference type="InterPro" id="IPR011990">
    <property type="entry name" value="TPR-like_helical_dom_sf"/>
</dbReference>
<proteinExistence type="predicted"/>
<dbReference type="PANTHER" id="PTHR47332">
    <property type="entry name" value="SET DOMAIN-CONTAINING PROTEIN 5"/>
    <property type="match status" value="1"/>
</dbReference>
<feature type="domain" description="SET" evidence="1">
    <location>
        <begin position="28"/>
        <end position="181"/>
    </location>
</feature>
<dbReference type="SUPFAM" id="SSF82199">
    <property type="entry name" value="SET domain"/>
    <property type="match status" value="1"/>
</dbReference>
<organism evidence="2 3">
    <name type="scientific">Cladobotryum mycophilum</name>
    <dbReference type="NCBI Taxonomy" id="491253"/>
    <lineage>
        <taxon>Eukaryota</taxon>
        <taxon>Fungi</taxon>
        <taxon>Dikarya</taxon>
        <taxon>Ascomycota</taxon>
        <taxon>Pezizomycotina</taxon>
        <taxon>Sordariomycetes</taxon>
        <taxon>Hypocreomycetidae</taxon>
        <taxon>Hypocreales</taxon>
        <taxon>Hypocreaceae</taxon>
        <taxon>Cladobotryum</taxon>
    </lineage>
</organism>
<dbReference type="Gene3D" id="1.25.40.10">
    <property type="entry name" value="Tetratricopeptide repeat domain"/>
    <property type="match status" value="1"/>
</dbReference>
<dbReference type="Proteomes" id="UP001338125">
    <property type="component" value="Unassembled WGS sequence"/>
</dbReference>
<dbReference type="Pfam" id="PF00856">
    <property type="entry name" value="SET"/>
    <property type="match status" value="1"/>
</dbReference>
<name>A0ABR0SN55_9HYPO</name>
<gene>
    <name evidence="2" type="ORF">PT974_06931</name>
</gene>
<dbReference type="InterPro" id="IPR001214">
    <property type="entry name" value="SET_dom"/>
</dbReference>
<dbReference type="PROSITE" id="PS50280">
    <property type="entry name" value="SET"/>
    <property type="match status" value="1"/>
</dbReference>
<dbReference type="InterPro" id="IPR046341">
    <property type="entry name" value="SET_dom_sf"/>
</dbReference>
<dbReference type="SMART" id="SM00317">
    <property type="entry name" value="SET"/>
    <property type="match status" value="1"/>
</dbReference>
<reference evidence="2 3" key="1">
    <citation type="submission" date="2024-01" db="EMBL/GenBank/DDBJ databases">
        <title>Complete genome of Cladobotryum mycophilum ATHUM6906.</title>
        <authorList>
            <person name="Christinaki A.C."/>
            <person name="Myridakis A.I."/>
            <person name="Kouvelis V.N."/>
        </authorList>
    </citation>
    <scope>NUCLEOTIDE SEQUENCE [LARGE SCALE GENOMIC DNA]</scope>
    <source>
        <strain evidence="2 3">ATHUM6906</strain>
    </source>
</reference>
<dbReference type="Gene3D" id="2.170.270.10">
    <property type="entry name" value="SET domain"/>
    <property type="match status" value="1"/>
</dbReference>
<evidence type="ECO:0000313" key="3">
    <source>
        <dbReference type="Proteomes" id="UP001338125"/>
    </source>
</evidence>